<dbReference type="AlphaFoldDB" id="A0A3B0ML97"/>
<evidence type="ECO:0008006" key="2">
    <source>
        <dbReference type="Google" id="ProtNLM"/>
    </source>
</evidence>
<dbReference type="EMBL" id="UFQR01000010">
    <property type="protein sequence ID" value="SSW96144.1"/>
    <property type="molecule type" value="Genomic_DNA"/>
</dbReference>
<protein>
    <recommendedName>
        <fullName evidence="2">SAM-dependent methyltransferase</fullName>
    </recommendedName>
</protein>
<dbReference type="InterPro" id="IPR029063">
    <property type="entry name" value="SAM-dependent_MTases_sf"/>
</dbReference>
<reference evidence="1" key="1">
    <citation type="submission" date="2018-04" db="EMBL/GenBank/DDBJ databases">
        <authorList>
            <person name="Go L.Y."/>
            <person name="Mitchell J.A."/>
        </authorList>
    </citation>
    <scope>NUCLEOTIDE SEQUENCE</scope>
    <source>
        <strain evidence="1">ARTV</strain>
    </source>
</reference>
<accession>A0A3B0ML97</accession>
<name>A0A3B0ML97_9GAMM</name>
<dbReference type="SUPFAM" id="SSF53335">
    <property type="entry name" value="S-adenosyl-L-methionine-dependent methyltransferases"/>
    <property type="match status" value="1"/>
</dbReference>
<gene>
    <name evidence="1" type="ORF">ARTV_2405</name>
</gene>
<proteinExistence type="predicted"/>
<organism evidence="1">
    <name type="scientific">Arsenophonus endosymbiont of Trialeurodes vaporariorum</name>
    <dbReference type="NCBI Taxonomy" id="235567"/>
    <lineage>
        <taxon>Bacteria</taxon>
        <taxon>Pseudomonadati</taxon>
        <taxon>Pseudomonadota</taxon>
        <taxon>Gammaproteobacteria</taxon>
        <taxon>Enterobacterales</taxon>
        <taxon>Morganellaceae</taxon>
        <taxon>Arsenophonus</taxon>
    </lineage>
</organism>
<sequence length="252" mass="28879">MVSTLFSHIEMIQGNNPWGKVLDAGSGINSLNWISQLKSESWTAVTCAINMKADIQQIISAKQRPQDSLLLGNWADSDFMVNERFDTVIAHYLLGAVDGFVPYWQIPLLYRLKSLTLNWLYFTGLEPYVPYNASCRAGHLVVSIGRLRDACLLLAGERPYREYPADWVIYHVQQMGFEIVDLKHYPINYGHNWLIGQMEMCRQRISRLVDRQLSMTMLEHINQLEQQALVCIAQQGSLKHGADYVIYVKLAK</sequence>
<evidence type="ECO:0000313" key="1">
    <source>
        <dbReference type="EMBL" id="SSW96144.1"/>
    </source>
</evidence>